<accession>A0ABD6N7Z2</accession>
<dbReference type="AlphaFoldDB" id="A0ABD6N7Z2"/>
<protein>
    <submittedName>
        <fullName evidence="1">Uncharacterized protein</fullName>
    </submittedName>
</protein>
<dbReference type="Proteomes" id="UP000704738">
    <property type="component" value="Unassembled WGS sequence"/>
</dbReference>
<reference evidence="1 2" key="1">
    <citation type="submission" date="2018-06" db="EMBL/GenBank/DDBJ databases">
        <title>Bacteria isolated from soil of Wuhan.</title>
        <authorList>
            <person name="Xiang W."/>
            <person name="Huang C."/>
        </authorList>
    </citation>
    <scope>NUCLEOTIDE SEQUENCE [LARGE SCALE GENOMIC DNA]</scope>
    <source>
        <strain evidence="2">xwS4</strain>
    </source>
</reference>
<sequence length="83" mass="9489">MHTRFVIVPALPVEKESFQSGSRFYAATESSGFDIYDNQEKLRLNPTYSTRVLAEAARIELNSECRNPDELFPVLRVDYSATE</sequence>
<evidence type="ECO:0000313" key="2">
    <source>
        <dbReference type="Proteomes" id="UP000704738"/>
    </source>
</evidence>
<organism evidence="1 2">
    <name type="scientific">Pseudomonas hunanensis</name>
    <dbReference type="NCBI Taxonomy" id="1247546"/>
    <lineage>
        <taxon>Bacteria</taxon>
        <taxon>Pseudomonadati</taxon>
        <taxon>Pseudomonadota</taxon>
        <taxon>Gammaproteobacteria</taxon>
        <taxon>Pseudomonadales</taxon>
        <taxon>Pseudomonadaceae</taxon>
        <taxon>Pseudomonas</taxon>
    </lineage>
</organism>
<proteinExistence type="predicted"/>
<dbReference type="EMBL" id="QJRE01000119">
    <property type="protein sequence ID" value="NWL49599.1"/>
    <property type="molecule type" value="Genomic_DNA"/>
</dbReference>
<evidence type="ECO:0000313" key="1">
    <source>
        <dbReference type="EMBL" id="NWL49599.1"/>
    </source>
</evidence>
<comment type="caution">
    <text evidence="1">The sequence shown here is derived from an EMBL/GenBank/DDBJ whole genome shotgun (WGS) entry which is preliminary data.</text>
</comment>
<gene>
    <name evidence="1" type="ORF">DM819_27930</name>
</gene>
<name>A0ABD6N7Z2_9PSED</name>